<reference evidence="11" key="1">
    <citation type="submission" date="2016-02" db="EMBL/GenBank/DDBJ databases">
        <title>Draft genome sequence of Microdochium bolleyi, a fungal endophyte of beachgrass.</title>
        <authorList>
            <consortium name="DOE Joint Genome Institute"/>
            <person name="David A.S."/>
            <person name="May G."/>
            <person name="Haridas S."/>
            <person name="Lim J."/>
            <person name="Wang M."/>
            <person name="Labutti K."/>
            <person name="Lipzen A."/>
            <person name="Barry K."/>
            <person name="Grigoriev I.V."/>
        </authorList>
    </citation>
    <scope>NUCLEOTIDE SEQUENCE [LARGE SCALE GENOMIC DNA]</scope>
    <source>
        <strain evidence="11">J235TASD1</strain>
    </source>
</reference>
<evidence type="ECO:0000256" key="6">
    <source>
        <dbReference type="SAM" id="MobiDB-lite"/>
    </source>
</evidence>
<dbReference type="Gene3D" id="2.20.20.110">
    <property type="entry name" value="Rad4, beta-hairpin domain BHD1"/>
    <property type="match status" value="1"/>
</dbReference>
<keyword evidence="11" id="KW-1185">Reference proteome</keyword>
<organism evidence="10 11">
    <name type="scientific">Microdochium bolleyi</name>
    <dbReference type="NCBI Taxonomy" id="196109"/>
    <lineage>
        <taxon>Eukaryota</taxon>
        <taxon>Fungi</taxon>
        <taxon>Dikarya</taxon>
        <taxon>Ascomycota</taxon>
        <taxon>Pezizomycotina</taxon>
        <taxon>Sordariomycetes</taxon>
        <taxon>Xylariomycetidae</taxon>
        <taxon>Xylariales</taxon>
        <taxon>Microdochiaceae</taxon>
        <taxon>Microdochium</taxon>
    </lineage>
</organism>
<dbReference type="PANTHER" id="PTHR12135:SF2">
    <property type="entry name" value="DNA REPAIR PROTEIN RAD34"/>
    <property type="match status" value="1"/>
</dbReference>
<dbReference type="PANTHER" id="PTHR12135">
    <property type="entry name" value="DNA REPAIR PROTEIN XP-C / RAD4"/>
    <property type="match status" value="1"/>
</dbReference>
<keyword evidence="5" id="KW-0539">Nucleus</keyword>
<dbReference type="SMART" id="SM01031">
    <property type="entry name" value="BHD_2"/>
    <property type="match status" value="1"/>
</dbReference>
<protein>
    <submittedName>
        <fullName evidence="10">Rad4 transglutaminase-like domain-domain-containing protein</fullName>
    </submittedName>
</protein>
<dbReference type="InParanoid" id="A0A136JES9"/>
<dbReference type="GO" id="GO:0003697">
    <property type="term" value="F:single-stranded DNA binding"/>
    <property type="evidence" value="ECO:0007669"/>
    <property type="project" value="TreeGrafter"/>
</dbReference>
<dbReference type="STRING" id="196109.A0A136JES9"/>
<dbReference type="Pfam" id="PF10404">
    <property type="entry name" value="BHD_2"/>
    <property type="match status" value="1"/>
</dbReference>
<dbReference type="Proteomes" id="UP000070501">
    <property type="component" value="Unassembled WGS sequence"/>
</dbReference>
<feature type="compositionally biased region" description="Basic and acidic residues" evidence="6">
    <location>
        <begin position="584"/>
        <end position="594"/>
    </location>
</feature>
<dbReference type="SMART" id="SM01032">
    <property type="entry name" value="BHD_3"/>
    <property type="match status" value="1"/>
</dbReference>
<feature type="non-terminal residue" evidence="10">
    <location>
        <position position="685"/>
    </location>
</feature>
<evidence type="ECO:0000259" key="7">
    <source>
        <dbReference type="SMART" id="SM01030"/>
    </source>
</evidence>
<feature type="domain" description="Rad4 beta-hairpin" evidence="7">
    <location>
        <begin position="254"/>
        <end position="314"/>
    </location>
</feature>
<dbReference type="InterPro" id="IPR018327">
    <property type="entry name" value="BHD_2"/>
</dbReference>
<evidence type="ECO:0000256" key="3">
    <source>
        <dbReference type="ARBA" id="ARBA00022763"/>
    </source>
</evidence>
<feature type="compositionally biased region" description="Basic residues" evidence="6">
    <location>
        <begin position="41"/>
        <end position="55"/>
    </location>
</feature>
<feature type="region of interest" description="Disordered" evidence="6">
    <location>
        <begin position="544"/>
        <end position="685"/>
    </location>
</feature>
<dbReference type="SUPFAM" id="SSF54001">
    <property type="entry name" value="Cysteine proteinases"/>
    <property type="match status" value="1"/>
</dbReference>
<dbReference type="InterPro" id="IPR018328">
    <property type="entry name" value="Rad4_beta-hairpin_dom3"/>
</dbReference>
<proteinExistence type="inferred from homology"/>
<keyword evidence="4" id="KW-0234">DNA repair</keyword>
<dbReference type="AlphaFoldDB" id="A0A136JES9"/>
<dbReference type="GO" id="GO:0003684">
    <property type="term" value="F:damaged DNA binding"/>
    <property type="evidence" value="ECO:0007669"/>
    <property type="project" value="InterPro"/>
</dbReference>
<dbReference type="GO" id="GO:0006298">
    <property type="term" value="P:mismatch repair"/>
    <property type="evidence" value="ECO:0007669"/>
    <property type="project" value="TreeGrafter"/>
</dbReference>
<dbReference type="FunFam" id="3.30.70.2460:FF:000001">
    <property type="entry name" value="DNA repair protein Rad4 family"/>
    <property type="match status" value="1"/>
</dbReference>
<dbReference type="InterPro" id="IPR038765">
    <property type="entry name" value="Papain-like_cys_pep_sf"/>
</dbReference>
<dbReference type="GO" id="GO:0000111">
    <property type="term" value="C:nucleotide-excision repair factor 2 complex"/>
    <property type="evidence" value="ECO:0007669"/>
    <property type="project" value="TreeGrafter"/>
</dbReference>
<dbReference type="Pfam" id="PF03835">
    <property type="entry name" value="Rad4"/>
    <property type="match status" value="1"/>
</dbReference>
<dbReference type="OrthoDB" id="300780at2759"/>
<feature type="region of interest" description="Disordered" evidence="6">
    <location>
        <begin position="13"/>
        <end position="62"/>
    </location>
</feature>
<dbReference type="InterPro" id="IPR042488">
    <property type="entry name" value="Rad4_BHD3_sf"/>
</dbReference>
<dbReference type="Pfam" id="PF10405">
    <property type="entry name" value="BHD_3"/>
    <property type="match status" value="1"/>
</dbReference>
<sequence length="685" mass="77119">MVANLQPLGFGWSKFEEADDEQAQPDVATNGKSTKGPASKPSKKKPVRPTSRRVKKTEGDDTLAIDLNDSDEFVEPLSDASEDESIVDVTELFRPKPPKTKLYDKDLEFPLYWSEVLSPITQKYIPVDPIVKSLVGTSRELVESLEPRGGKADKAKQGMSYCIAHSQDGTAKDVTVRYLKGQLFPGKTKGMRMQREKIPVYNKHGKVKRYEYHDYFKAIMRGYVRGGAKHPVTEVDEAEESTDLKPAEPEKKEVKEGEETLQYYKSSKEYVLARHLKREEALLPGTVPVRKFRNKGKGGKLEAEEDVFLRKDIVPVKSAETWHKQGRAPMPGAEPLKHAPYRVATTNRRRELAEAEAAAGHKILQPLYGYDQTDWIIPDPIKDGVIPKNDYGNIDMFAEHMCPEGAVHIPYRGVVRVCKRMGIDFAEAVVGFEFGNRMAVPVIQGVVVAEEHHDTVIEELEKDEAERARKEDEKKRKLVLTTWRKLLLGLRVADRIREDYAHLEEDEGAGGGAHHDKDWHAQMQEAEDEMRFRDENMAGGFLPEGFNVEEPLKKAPPPPPNQPTKSNYFANSQGDDENEADPFEVDHGEIHDQEEGGGFVPFDNYGVNQNDGGGGFIPEDDEDMKDAQPKPENEALVASGKPATRSLKKAAPKAKAKPKQKQTSRRRSRRTKIEDTEDEDTEEED</sequence>
<dbReference type="InterPro" id="IPR018326">
    <property type="entry name" value="Rad4_beta-hairpin_dom1"/>
</dbReference>
<dbReference type="InterPro" id="IPR004583">
    <property type="entry name" value="DNA_repair_Rad4"/>
</dbReference>
<feature type="compositionally biased region" description="Acidic residues" evidence="6">
    <location>
        <begin position="574"/>
        <end position="583"/>
    </location>
</feature>
<feature type="compositionally biased region" description="Acidic residues" evidence="6">
    <location>
        <begin position="675"/>
        <end position="685"/>
    </location>
</feature>
<feature type="compositionally biased region" description="Basic residues" evidence="6">
    <location>
        <begin position="646"/>
        <end position="670"/>
    </location>
</feature>
<evidence type="ECO:0000313" key="11">
    <source>
        <dbReference type="Proteomes" id="UP000070501"/>
    </source>
</evidence>
<evidence type="ECO:0000256" key="2">
    <source>
        <dbReference type="ARBA" id="ARBA00009525"/>
    </source>
</evidence>
<gene>
    <name evidence="10" type="ORF">Micbo1qcDRAFT_157695</name>
</gene>
<evidence type="ECO:0000256" key="4">
    <source>
        <dbReference type="ARBA" id="ARBA00023204"/>
    </source>
</evidence>
<evidence type="ECO:0000259" key="8">
    <source>
        <dbReference type="SMART" id="SM01031"/>
    </source>
</evidence>
<accession>A0A136JES9</accession>
<keyword evidence="3" id="KW-0227">DNA damage</keyword>
<dbReference type="GO" id="GO:0006289">
    <property type="term" value="P:nucleotide-excision repair"/>
    <property type="evidence" value="ECO:0007669"/>
    <property type="project" value="InterPro"/>
</dbReference>
<feature type="domain" description="Rad4 beta-hairpin" evidence="8">
    <location>
        <begin position="316"/>
        <end position="379"/>
    </location>
</feature>
<feature type="compositionally biased region" description="Low complexity" evidence="6">
    <location>
        <begin position="31"/>
        <end position="40"/>
    </location>
</feature>
<evidence type="ECO:0000256" key="5">
    <source>
        <dbReference type="ARBA" id="ARBA00023242"/>
    </source>
</evidence>
<dbReference type="Gene3D" id="3.90.260.10">
    <property type="entry name" value="Transglutaminase-like"/>
    <property type="match status" value="1"/>
</dbReference>
<dbReference type="EMBL" id="KQ964246">
    <property type="protein sequence ID" value="KXJ95671.1"/>
    <property type="molecule type" value="Genomic_DNA"/>
</dbReference>
<dbReference type="InterPro" id="IPR036985">
    <property type="entry name" value="Transglutaminase-like_sf"/>
</dbReference>
<dbReference type="SMART" id="SM01030">
    <property type="entry name" value="BHD_1"/>
    <property type="match status" value="1"/>
</dbReference>
<dbReference type="GO" id="GO:0071942">
    <property type="term" value="C:XPC complex"/>
    <property type="evidence" value="ECO:0007669"/>
    <property type="project" value="TreeGrafter"/>
</dbReference>
<name>A0A136JES9_9PEZI</name>
<evidence type="ECO:0000259" key="9">
    <source>
        <dbReference type="SMART" id="SM01032"/>
    </source>
</evidence>
<dbReference type="InterPro" id="IPR018325">
    <property type="entry name" value="Rad4/PNGase_transGLS-fold"/>
</dbReference>
<comment type="similarity">
    <text evidence="2">Belongs to the XPC family.</text>
</comment>
<evidence type="ECO:0000313" key="10">
    <source>
        <dbReference type="EMBL" id="KXJ95671.1"/>
    </source>
</evidence>
<evidence type="ECO:0000256" key="1">
    <source>
        <dbReference type="ARBA" id="ARBA00004123"/>
    </source>
</evidence>
<dbReference type="GO" id="GO:0005737">
    <property type="term" value="C:cytoplasm"/>
    <property type="evidence" value="ECO:0007669"/>
    <property type="project" value="TreeGrafter"/>
</dbReference>
<comment type="subcellular location">
    <subcellularLocation>
        <location evidence="1">Nucleus</location>
    </subcellularLocation>
</comment>
<dbReference type="Gene3D" id="3.30.70.2460">
    <property type="entry name" value="Rad4, beta-hairpin domain BHD3"/>
    <property type="match status" value="1"/>
</dbReference>
<feature type="domain" description="Rad4 beta-hairpin" evidence="9">
    <location>
        <begin position="386"/>
        <end position="460"/>
    </location>
</feature>
<dbReference type="Pfam" id="PF10403">
    <property type="entry name" value="BHD_1"/>
    <property type="match status" value="1"/>
</dbReference>